<dbReference type="Pfam" id="PF03990">
    <property type="entry name" value="DUF348"/>
    <property type="match status" value="3"/>
</dbReference>
<keyword evidence="7" id="KW-1185">Reference proteome</keyword>
<evidence type="ECO:0000256" key="3">
    <source>
        <dbReference type="SAM" id="MobiDB-lite"/>
    </source>
</evidence>
<feature type="domain" description="DUF348" evidence="4">
    <location>
        <begin position="171"/>
        <end position="210"/>
    </location>
</feature>
<evidence type="ECO:0000256" key="1">
    <source>
        <dbReference type="ARBA" id="ARBA00010830"/>
    </source>
</evidence>
<evidence type="ECO:0000259" key="4">
    <source>
        <dbReference type="Pfam" id="PF03990"/>
    </source>
</evidence>
<dbReference type="GO" id="GO:0016787">
    <property type="term" value="F:hydrolase activity"/>
    <property type="evidence" value="ECO:0007669"/>
    <property type="project" value="UniProtKB-KW"/>
</dbReference>
<dbReference type="Proteomes" id="UP000588112">
    <property type="component" value="Unassembled WGS sequence"/>
</dbReference>
<organism evidence="6 7">
    <name type="scientific">Sphaerisporangium krabiense</name>
    <dbReference type="NCBI Taxonomy" id="763782"/>
    <lineage>
        <taxon>Bacteria</taxon>
        <taxon>Bacillati</taxon>
        <taxon>Actinomycetota</taxon>
        <taxon>Actinomycetes</taxon>
        <taxon>Streptosporangiales</taxon>
        <taxon>Streptosporangiaceae</taxon>
        <taxon>Sphaerisporangium</taxon>
    </lineage>
</organism>
<dbReference type="CDD" id="cd13925">
    <property type="entry name" value="RPF"/>
    <property type="match status" value="1"/>
</dbReference>
<feature type="compositionally biased region" description="Low complexity" evidence="3">
    <location>
        <begin position="1"/>
        <end position="11"/>
    </location>
</feature>
<dbReference type="AlphaFoldDB" id="A0A7W8Z4G4"/>
<dbReference type="EMBL" id="JACHBR010000001">
    <property type="protein sequence ID" value="MBB5627236.1"/>
    <property type="molecule type" value="Genomic_DNA"/>
</dbReference>
<dbReference type="SUPFAM" id="SSF53955">
    <property type="entry name" value="Lysozyme-like"/>
    <property type="match status" value="1"/>
</dbReference>
<comment type="similarity">
    <text evidence="1">Belongs to the transglycosylase family. Rpf subfamily.</text>
</comment>
<protein>
    <recommendedName>
        <fullName evidence="8">DUF348 domain-containing protein</fullName>
    </recommendedName>
</protein>
<sequence length="323" mass="34802">MPPSSAPAARRPGSRRAPRRPSRLRAIARSPGAAVLCAVVAGVTSALLVADVLANEVRLIVDGGEATVLSFGGTVGEVLAHAKVPVGPGDHVDPAPGRLVGDGAAVVVRHARRLVLTLDGRRTTHTVTALNVGEALQQLDLTRRPATLSASTMRQIPVSGFALSVRTQRRVTVVRGGVRLELLTYGRTVRSVLEQHDITLARGDRVSPPLRSFPEDDQVIRITPAPPPPPVHVVPVNAWVASLNWGALARCQSGGDPRSFDPRGPYYGMYQFSLPVWRAVGGARTPLDWPADEQTYRAQLLYQRVAGRWHGQWPDCGARLFTR</sequence>
<gene>
    <name evidence="6" type="ORF">BJ981_002935</name>
</gene>
<comment type="caution">
    <text evidence="6">The sequence shown here is derived from an EMBL/GenBank/DDBJ whole genome shotgun (WGS) entry which is preliminary data.</text>
</comment>
<feature type="domain" description="Resuscitation-promoting factor core lysozyme-like" evidence="5">
    <location>
        <begin position="242"/>
        <end position="316"/>
    </location>
</feature>
<evidence type="ECO:0008006" key="8">
    <source>
        <dbReference type="Google" id="ProtNLM"/>
    </source>
</evidence>
<dbReference type="RefSeq" id="WP_184611747.1">
    <property type="nucleotide sequence ID" value="NZ_BOOS01000036.1"/>
</dbReference>
<feature type="domain" description="DUF348" evidence="4">
    <location>
        <begin position="57"/>
        <end position="96"/>
    </location>
</feature>
<dbReference type="Pfam" id="PF06737">
    <property type="entry name" value="Transglycosylas"/>
    <property type="match status" value="1"/>
</dbReference>
<evidence type="ECO:0000313" key="6">
    <source>
        <dbReference type="EMBL" id="MBB5627236.1"/>
    </source>
</evidence>
<accession>A0A7W8Z4G4</accession>
<name>A0A7W8Z4G4_9ACTN</name>
<dbReference type="Gene3D" id="1.10.530.10">
    <property type="match status" value="1"/>
</dbReference>
<dbReference type="InterPro" id="IPR023346">
    <property type="entry name" value="Lysozyme-like_dom_sf"/>
</dbReference>
<reference evidence="6 7" key="1">
    <citation type="submission" date="2020-08" db="EMBL/GenBank/DDBJ databases">
        <title>Sequencing the genomes of 1000 actinobacteria strains.</title>
        <authorList>
            <person name="Klenk H.-P."/>
        </authorList>
    </citation>
    <scope>NUCLEOTIDE SEQUENCE [LARGE SCALE GENOMIC DNA]</scope>
    <source>
        <strain evidence="6 7">DSM 45790</strain>
    </source>
</reference>
<evidence type="ECO:0000313" key="7">
    <source>
        <dbReference type="Proteomes" id="UP000588112"/>
    </source>
</evidence>
<dbReference type="InterPro" id="IPR010618">
    <property type="entry name" value="RPF"/>
</dbReference>
<evidence type="ECO:0000259" key="5">
    <source>
        <dbReference type="Pfam" id="PF06737"/>
    </source>
</evidence>
<keyword evidence="2" id="KW-0378">Hydrolase</keyword>
<dbReference type="InterPro" id="IPR007137">
    <property type="entry name" value="DUF348"/>
</dbReference>
<feature type="region of interest" description="Disordered" evidence="3">
    <location>
        <begin position="1"/>
        <end position="22"/>
    </location>
</feature>
<evidence type="ECO:0000256" key="2">
    <source>
        <dbReference type="ARBA" id="ARBA00022801"/>
    </source>
</evidence>
<proteinExistence type="inferred from homology"/>
<feature type="domain" description="DUF348" evidence="4">
    <location>
        <begin position="116"/>
        <end position="142"/>
    </location>
</feature>
<feature type="compositionally biased region" description="Basic residues" evidence="3">
    <location>
        <begin position="12"/>
        <end position="22"/>
    </location>
</feature>